<reference evidence="1" key="2">
    <citation type="submission" date="2015-07" db="EMBL/GenBank/DDBJ databases">
        <title>Plasmids, circular viruses and viroids from rat gut.</title>
        <authorList>
            <person name="Jorgensen T.J."/>
            <person name="Hansen M.A."/>
            <person name="Xu Z."/>
            <person name="Tabak M.A."/>
            <person name="Sorensen S.J."/>
            <person name="Hansen L.H."/>
        </authorList>
    </citation>
    <scope>NUCLEOTIDE SEQUENCE</scope>
    <source>
        <strain evidence="1">RGFK1171</strain>
    </source>
</reference>
<sequence length="106" mass="11973">MKGQQLMDVPSHLWQADHSLDRLTIEVVFETPGVLEMRAHGRARTARKNLWTYAESFPQSSNDLSAGDAVHHLALAVIQDRPRTAHLLGLSLRGGSMWDEEELPFR</sequence>
<organism evidence="1">
    <name type="scientific">uncultured prokaryote</name>
    <dbReference type="NCBI Taxonomy" id="198431"/>
    <lineage>
        <taxon>unclassified sequences</taxon>
        <taxon>environmental samples</taxon>
    </lineage>
</organism>
<dbReference type="AlphaFoldDB" id="A0A0H5Q5C0"/>
<protein>
    <submittedName>
        <fullName evidence="1">Uncharacterized protein</fullName>
    </submittedName>
</protein>
<name>A0A0H5Q5C0_9ZZZZ</name>
<evidence type="ECO:0000313" key="1">
    <source>
        <dbReference type="EMBL" id="CRY96609.1"/>
    </source>
</evidence>
<proteinExistence type="predicted"/>
<reference evidence="1" key="1">
    <citation type="submission" date="2015-06" db="EMBL/GenBank/DDBJ databases">
        <authorList>
            <person name="Joergensen T."/>
        </authorList>
    </citation>
    <scope>NUCLEOTIDE SEQUENCE</scope>
    <source>
        <strain evidence="1">RGFK1171</strain>
    </source>
</reference>
<dbReference type="EMBL" id="LN853747">
    <property type="protein sequence ID" value="CRY96609.1"/>
    <property type="molecule type" value="Genomic_DNA"/>
</dbReference>
<accession>A0A0H5Q5C0</accession>